<dbReference type="PANTHER" id="PTHR37984">
    <property type="entry name" value="PROTEIN CBG26694"/>
    <property type="match status" value="1"/>
</dbReference>
<name>A0ABM1YZ73_AEDAL</name>
<dbReference type="InterPro" id="IPR021109">
    <property type="entry name" value="Peptidase_aspartic_dom_sf"/>
</dbReference>
<feature type="compositionally biased region" description="Low complexity" evidence="1">
    <location>
        <begin position="246"/>
        <end position="256"/>
    </location>
</feature>
<dbReference type="InterPro" id="IPR036875">
    <property type="entry name" value="Znf_CCHC_sf"/>
</dbReference>
<sequence length="601" mass="68987">MSSLIGTVDHFVRGSSFAQYMERMDILYQLNNVADNMKKSLFITMSGPVIFEEVKLIYPGMNVKDIDYADMIEKLKNRFDKIEPNMMHRHRLHMRKQGVDEPAENYVLGIKLIAAQCGFGAHKDEAIKDAIIFGLRDQELKQKLLMKDEMTVDEVEQIVIRTELAKLRAKTLSGEEEARSINSVKYRLGNNNDEQRWNSGRNGRQQTRRFGNGNRSYSVDSNRSRSPGREHQMGRSHYRSQYRLDNSNYRSSYQQQQRRRPENEDMHANIICNFCKKRGHVKRNCFKLKNRRTVNFVQEEEVNSVQERDPEKDESYDFKRLSIREPEDSDNDFACMMIKSGIRDGGPCVVEVVVEGKIFSMEVDCGAAVSVISLATHKKYFESVEVVDCASRLVVVNGQRLKIHGKSQVVVSINSIEKHVSLIILDCSNNFMPLLGRNWLDVFFPHWRNAFVGVKSINSLQPEINNLNTMGNFEVDIKARFPKSFDGDFSKPIIGHEADLVLKDAQPIFRKAYEVPFKLREKVLEHLDSLERQNVITPIQVSEWASPVIIVLKKDDDIRMVIDCKEHLECTSVAVEANGEEANGIANEDSYTACQEAEGKQ</sequence>
<dbReference type="RefSeq" id="XP_062712029.1">
    <property type="nucleotide sequence ID" value="XM_062856045.1"/>
</dbReference>
<dbReference type="SUPFAM" id="SSF50630">
    <property type="entry name" value="Acid proteases"/>
    <property type="match status" value="1"/>
</dbReference>
<protein>
    <recommendedName>
        <fullName evidence="4">CCHC-type domain-containing protein</fullName>
    </recommendedName>
</protein>
<evidence type="ECO:0008006" key="4">
    <source>
        <dbReference type="Google" id="ProtNLM"/>
    </source>
</evidence>
<dbReference type="Proteomes" id="UP000069940">
    <property type="component" value="Unassembled WGS sequence"/>
</dbReference>
<dbReference type="GeneID" id="115265324"/>
<dbReference type="Gene3D" id="2.40.70.10">
    <property type="entry name" value="Acid Proteases"/>
    <property type="match status" value="1"/>
</dbReference>
<dbReference type="InterPro" id="IPR050951">
    <property type="entry name" value="Retrovirus_Pol_polyprotein"/>
</dbReference>
<accession>A0ABM1YZ73</accession>
<dbReference type="Gene3D" id="3.10.10.10">
    <property type="entry name" value="HIV Type 1 Reverse Transcriptase, subunit A, domain 1"/>
    <property type="match status" value="1"/>
</dbReference>
<dbReference type="PANTHER" id="PTHR37984:SF9">
    <property type="entry name" value="INTEGRASE CATALYTIC DOMAIN-CONTAINING PROTEIN"/>
    <property type="match status" value="1"/>
</dbReference>
<proteinExistence type="predicted"/>
<dbReference type="InterPro" id="IPR043502">
    <property type="entry name" value="DNA/RNA_pol_sf"/>
</dbReference>
<evidence type="ECO:0000256" key="1">
    <source>
        <dbReference type="SAM" id="MobiDB-lite"/>
    </source>
</evidence>
<dbReference type="EnsemblMetazoa" id="AALFPA23_013458.R19492">
    <property type="protein sequence ID" value="AALFPA23_013458.P19492"/>
    <property type="gene ID" value="AALFPA23_013458"/>
</dbReference>
<keyword evidence="3" id="KW-1185">Reference proteome</keyword>
<feature type="compositionally biased region" description="Polar residues" evidence="1">
    <location>
        <begin position="189"/>
        <end position="225"/>
    </location>
</feature>
<dbReference type="SUPFAM" id="SSF56672">
    <property type="entry name" value="DNA/RNA polymerases"/>
    <property type="match status" value="1"/>
</dbReference>
<evidence type="ECO:0000313" key="3">
    <source>
        <dbReference type="Proteomes" id="UP000069940"/>
    </source>
</evidence>
<dbReference type="SUPFAM" id="SSF57756">
    <property type="entry name" value="Retrovirus zinc finger-like domains"/>
    <property type="match status" value="1"/>
</dbReference>
<reference evidence="2" key="2">
    <citation type="submission" date="2025-05" db="UniProtKB">
        <authorList>
            <consortium name="EnsemblMetazoa"/>
        </authorList>
    </citation>
    <scope>IDENTIFICATION</scope>
    <source>
        <strain evidence="2">Foshan</strain>
    </source>
</reference>
<organism evidence="2 3">
    <name type="scientific">Aedes albopictus</name>
    <name type="common">Asian tiger mosquito</name>
    <name type="synonym">Stegomyia albopicta</name>
    <dbReference type="NCBI Taxonomy" id="7160"/>
    <lineage>
        <taxon>Eukaryota</taxon>
        <taxon>Metazoa</taxon>
        <taxon>Ecdysozoa</taxon>
        <taxon>Arthropoda</taxon>
        <taxon>Hexapoda</taxon>
        <taxon>Insecta</taxon>
        <taxon>Pterygota</taxon>
        <taxon>Neoptera</taxon>
        <taxon>Endopterygota</taxon>
        <taxon>Diptera</taxon>
        <taxon>Nematocera</taxon>
        <taxon>Culicoidea</taxon>
        <taxon>Culicidae</taxon>
        <taxon>Culicinae</taxon>
        <taxon>Aedini</taxon>
        <taxon>Aedes</taxon>
        <taxon>Stegomyia</taxon>
    </lineage>
</organism>
<evidence type="ECO:0000313" key="2">
    <source>
        <dbReference type="EnsemblMetazoa" id="AALFPA23_013458.P19492"/>
    </source>
</evidence>
<reference evidence="3" key="1">
    <citation type="journal article" date="2015" name="Proc. Natl. Acad. Sci. U.S.A.">
        <title>Genome sequence of the Asian Tiger mosquito, Aedes albopictus, reveals insights into its biology, genetics, and evolution.</title>
        <authorList>
            <person name="Chen X.G."/>
            <person name="Jiang X."/>
            <person name="Gu J."/>
            <person name="Xu M."/>
            <person name="Wu Y."/>
            <person name="Deng Y."/>
            <person name="Zhang C."/>
            <person name="Bonizzoni M."/>
            <person name="Dermauw W."/>
            <person name="Vontas J."/>
            <person name="Armbruster P."/>
            <person name="Huang X."/>
            <person name="Yang Y."/>
            <person name="Zhang H."/>
            <person name="He W."/>
            <person name="Peng H."/>
            <person name="Liu Y."/>
            <person name="Wu K."/>
            <person name="Chen J."/>
            <person name="Lirakis M."/>
            <person name="Topalis P."/>
            <person name="Van Leeuwen T."/>
            <person name="Hall A.B."/>
            <person name="Jiang X."/>
            <person name="Thorpe C."/>
            <person name="Mueller R.L."/>
            <person name="Sun C."/>
            <person name="Waterhouse R.M."/>
            <person name="Yan G."/>
            <person name="Tu Z.J."/>
            <person name="Fang X."/>
            <person name="James A.A."/>
        </authorList>
    </citation>
    <scope>NUCLEOTIDE SEQUENCE [LARGE SCALE GENOMIC DNA]</scope>
    <source>
        <strain evidence="3">Foshan</strain>
    </source>
</reference>
<feature type="region of interest" description="Disordered" evidence="1">
    <location>
        <begin position="186"/>
        <end position="263"/>
    </location>
</feature>